<keyword evidence="2" id="KW-0808">Transferase</keyword>
<dbReference type="PANTHER" id="PTHR43320">
    <property type="entry name" value="SUGAR KINASE"/>
    <property type="match status" value="1"/>
</dbReference>
<comment type="caution">
    <text evidence="5">The sequence shown here is derived from an EMBL/GenBank/DDBJ whole genome shotgun (WGS) entry which is preliminary data.</text>
</comment>
<evidence type="ECO:0000256" key="1">
    <source>
        <dbReference type="ARBA" id="ARBA00010688"/>
    </source>
</evidence>
<dbReference type="PANTHER" id="PTHR43320:SF2">
    <property type="entry name" value="2-DEHYDRO-3-DEOXYGLUCONOKINASE_2-DEHYDRO-3-DEOXYGALACTONOKINASE"/>
    <property type="match status" value="1"/>
</dbReference>
<dbReference type="SUPFAM" id="SSF53613">
    <property type="entry name" value="Ribokinase-like"/>
    <property type="match status" value="1"/>
</dbReference>
<evidence type="ECO:0000256" key="2">
    <source>
        <dbReference type="ARBA" id="ARBA00022679"/>
    </source>
</evidence>
<name>A0A2T8FDN7_9ACTN</name>
<dbReference type="RefSeq" id="WP_116571282.1">
    <property type="nucleotide sequence ID" value="NZ_QDGZ01000002.1"/>
</dbReference>
<evidence type="ECO:0000313" key="6">
    <source>
        <dbReference type="Proteomes" id="UP000246018"/>
    </source>
</evidence>
<organism evidence="5 6">
    <name type="scientific">Nocardioides gansuensis</name>
    <dbReference type="NCBI Taxonomy" id="2138300"/>
    <lineage>
        <taxon>Bacteria</taxon>
        <taxon>Bacillati</taxon>
        <taxon>Actinomycetota</taxon>
        <taxon>Actinomycetes</taxon>
        <taxon>Propionibacteriales</taxon>
        <taxon>Nocardioidaceae</taxon>
        <taxon>Nocardioides</taxon>
    </lineage>
</organism>
<dbReference type="EMBL" id="QDGZ01000002">
    <property type="protein sequence ID" value="PVG83809.1"/>
    <property type="molecule type" value="Genomic_DNA"/>
</dbReference>
<protein>
    <submittedName>
        <fullName evidence="5">Carbohydrate kinase</fullName>
    </submittedName>
</protein>
<dbReference type="Pfam" id="PF00294">
    <property type="entry name" value="PfkB"/>
    <property type="match status" value="1"/>
</dbReference>
<evidence type="ECO:0000256" key="3">
    <source>
        <dbReference type="ARBA" id="ARBA00022777"/>
    </source>
</evidence>
<dbReference type="InterPro" id="IPR011611">
    <property type="entry name" value="PfkB_dom"/>
</dbReference>
<dbReference type="OrthoDB" id="9808601at2"/>
<keyword evidence="3 5" id="KW-0418">Kinase</keyword>
<sequence>MNSPLAPHGVVLCVGEALVALSPPGGTPLESADHLVVSEAGAEANVAVHLSRLGVPARFAGAVGDDPLGRRLRGGLAAEGVDVSSLVCDPDQPTGLYLKDPGTTATAVHYYRSGSAASAFAALPPGARDGITHVHLSGITPALSAACHHLVEELLLELPGVTTSFDVNHRPALWPADVAGPVLLALAQLADLVFVGLDEAAALWGTPSLDALRDLVPGPELVVKDSGRAAHAFSGAALTSAEALEVEVVEPVGAGDAFAAGYLAARRRGLDPAASLRTGHVVAAGALTVVADRGAAADPALLAAAEKGHPWPVPVGREELD</sequence>
<accession>A0A2T8FDN7</accession>
<dbReference type="InterPro" id="IPR052700">
    <property type="entry name" value="Carb_kinase_PfkB-like"/>
</dbReference>
<reference evidence="5 6" key="1">
    <citation type="submission" date="2018-04" db="EMBL/GenBank/DDBJ databases">
        <title>Genome of Nocardioides gansuensis WSJ-1.</title>
        <authorList>
            <person name="Wu S."/>
            <person name="Wang G."/>
        </authorList>
    </citation>
    <scope>NUCLEOTIDE SEQUENCE [LARGE SCALE GENOMIC DNA]</scope>
    <source>
        <strain evidence="5 6">WSJ-1</strain>
    </source>
</reference>
<dbReference type="InterPro" id="IPR029056">
    <property type="entry name" value="Ribokinase-like"/>
</dbReference>
<evidence type="ECO:0000313" key="5">
    <source>
        <dbReference type="EMBL" id="PVG83809.1"/>
    </source>
</evidence>
<dbReference type="Gene3D" id="3.40.1190.20">
    <property type="match status" value="1"/>
</dbReference>
<gene>
    <name evidence="5" type="ORF">DDE18_05745</name>
</gene>
<feature type="domain" description="Carbohydrate kinase PfkB" evidence="4">
    <location>
        <begin position="11"/>
        <end position="289"/>
    </location>
</feature>
<dbReference type="AlphaFoldDB" id="A0A2T8FDN7"/>
<dbReference type="CDD" id="cd01166">
    <property type="entry name" value="KdgK"/>
    <property type="match status" value="1"/>
</dbReference>
<dbReference type="Proteomes" id="UP000246018">
    <property type="component" value="Unassembled WGS sequence"/>
</dbReference>
<dbReference type="GO" id="GO:0016301">
    <property type="term" value="F:kinase activity"/>
    <property type="evidence" value="ECO:0007669"/>
    <property type="project" value="UniProtKB-KW"/>
</dbReference>
<comment type="similarity">
    <text evidence="1">Belongs to the carbohydrate kinase PfkB family.</text>
</comment>
<proteinExistence type="inferred from homology"/>
<keyword evidence="6" id="KW-1185">Reference proteome</keyword>
<evidence type="ECO:0000259" key="4">
    <source>
        <dbReference type="Pfam" id="PF00294"/>
    </source>
</evidence>